<evidence type="ECO:0000313" key="1">
    <source>
        <dbReference type="EMBL" id="PKK57015.1"/>
    </source>
</evidence>
<protein>
    <submittedName>
        <fullName evidence="1">Uncharacterized protein</fullName>
    </submittedName>
</protein>
<dbReference type="VEuPathDB" id="FungiDB:RhiirA1_501862"/>
<evidence type="ECO:0000313" key="2">
    <source>
        <dbReference type="Proteomes" id="UP000233469"/>
    </source>
</evidence>
<reference evidence="1 2" key="2">
    <citation type="submission" date="2017-10" db="EMBL/GenBank/DDBJ databases">
        <title>Extensive intraspecific genome diversity in a model arbuscular mycorrhizal fungus.</title>
        <authorList>
            <person name="Chen E.C.H."/>
            <person name="Morin E."/>
            <person name="Baudet D."/>
            <person name="Noel J."/>
            <person name="Ndikumana S."/>
            <person name="Charron P."/>
            <person name="St-Onge C."/>
            <person name="Giorgi J."/>
            <person name="Grigoriev I.V."/>
            <person name="Roux C."/>
            <person name="Martin F.M."/>
            <person name="Corradi N."/>
        </authorList>
    </citation>
    <scope>NUCLEOTIDE SEQUENCE [LARGE SCALE GENOMIC DNA]</scope>
    <source>
        <strain evidence="1 2">C2</strain>
    </source>
</reference>
<sequence length="214" mass="25330">NILRIDSTLIKDETTQQQLRKHKLLVEFIKTHCQERAYSFQIKKCNQTFCEVCYRIRMPTDVFQNLYFLPNPIPLQEYIKCNSCRKTRCLYSNSRLTEQQKQDLKLVLQTYTYTCGSPIFPDDHNLAQEIFVRVQISCDSPIELLYYSSKKVGNIPICYWCGANSDFVIVPQNLQEKFKLIYPLCNICNESGKSFYKRLEKKVNRKKQKTNHVN</sequence>
<organism evidence="1 2">
    <name type="scientific">Rhizophagus irregularis</name>
    <dbReference type="NCBI Taxonomy" id="588596"/>
    <lineage>
        <taxon>Eukaryota</taxon>
        <taxon>Fungi</taxon>
        <taxon>Fungi incertae sedis</taxon>
        <taxon>Mucoromycota</taxon>
        <taxon>Glomeromycotina</taxon>
        <taxon>Glomeromycetes</taxon>
        <taxon>Glomerales</taxon>
        <taxon>Glomeraceae</taxon>
        <taxon>Rhizophagus</taxon>
    </lineage>
</organism>
<dbReference type="Proteomes" id="UP000233469">
    <property type="component" value="Unassembled WGS sequence"/>
</dbReference>
<feature type="non-terminal residue" evidence="1">
    <location>
        <position position="1"/>
    </location>
</feature>
<comment type="caution">
    <text evidence="1">The sequence shown here is derived from an EMBL/GenBank/DDBJ whole genome shotgun (WGS) entry which is preliminary data.</text>
</comment>
<dbReference type="EMBL" id="LLXL01004843">
    <property type="protein sequence ID" value="PKK57015.1"/>
    <property type="molecule type" value="Genomic_DNA"/>
</dbReference>
<accession>A0A2N1M5V5</accession>
<gene>
    <name evidence="1" type="ORF">RhiirC2_721500</name>
</gene>
<dbReference type="VEuPathDB" id="FungiDB:FUN_011345"/>
<name>A0A2N1M5V5_9GLOM</name>
<reference evidence="1 2" key="1">
    <citation type="submission" date="2016-04" db="EMBL/GenBank/DDBJ databases">
        <title>Genome analyses suggest a sexual origin of heterokaryosis in a supposedly ancient asexual fungus.</title>
        <authorList>
            <person name="Ropars J."/>
            <person name="Sedzielewska K."/>
            <person name="Noel J."/>
            <person name="Charron P."/>
            <person name="Farinelli L."/>
            <person name="Marton T."/>
            <person name="Kruger M."/>
            <person name="Pelin A."/>
            <person name="Brachmann A."/>
            <person name="Corradi N."/>
        </authorList>
    </citation>
    <scope>NUCLEOTIDE SEQUENCE [LARGE SCALE GENOMIC DNA]</scope>
    <source>
        <strain evidence="1 2">C2</strain>
    </source>
</reference>
<proteinExistence type="predicted"/>
<dbReference type="AlphaFoldDB" id="A0A2N1M5V5"/>